<keyword evidence="2" id="KW-1185">Reference proteome</keyword>
<evidence type="ECO:0000313" key="1">
    <source>
        <dbReference type="EMBL" id="TYL86308.1"/>
    </source>
</evidence>
<dbReference type="Proteomes" id="UP000324853">
    <property type="component" value="Unassembled WGS sequence"/>
</dbReference>
<dbReference type="EMBL" id="VSSR01000013">
    <property type="protein sequence ID" value="TYL86308.1"/>
    <property type="molecule type" value="Genomic_DNA"/>
</dbReference>
<dbReference type="AlphaFoldDB" id="A0A5S4WY41"/>
<sequence length="344" mass="38947">MNRLLIGSADKTNLLLQLLQNETTVTVIDPTGELARAAANRLPPALTQRALYFDPADMARPVGLNVLEKVSTDDRHRVTEQLCAYFEAMWPNGWGAQSNYILANCLRLLLDSNETLLGTIKLLTDPTFSEQLLRRCRDPIVRANWNVINSWDQRQRQAALAPLQNKLGTLLMSPMIRNIVGQTRTTFSNKTTVIIANLDRAKLGDITARLLGGLLITRSTGHVIINDYGFFSAPLPLPERRFTIAVNFLDELSLRLRNDVLGIEQKFVFKTHKKDADELSFHVRLMNPRVLVDLDPGEVRTAAGFLYPERPPSLNRLKALKRRTKACHTRTRLKVERDIQKFMG</sequence>
<proteinExistence type="predicted"/>
<accession>A0A5S4WY41</accession>
<reference evidence="1 2" key="1">
    <citation type="submission" date="2019-08" db="EMBL/GenBank/DDBJ databases">
        <title>Bradyrhizobium hipponensis sp. nov., a rhizobium isolated from a Lupinus angustifolius root nodule in Tunisia.</title>
        <authorList>
            <person name="Off K."/>
            <person name="Rejili M."/>
            <person name="Mars M."/>
            <person name="Brachmann A."/>
            <person name="Marin M."/>
        </authorList>
    </citation>
    <scope>NUCLEOTIDE SEQUENCE [LARGE SCALE GENOMIC DNA]</scope>
    <source>
        <strain evidence="1 2">CTAW11</strain>
    </source>
</reference>
<evidence type="ECO:0000313" key="2">
    <source>
        <dbReference type="Proteomes" id="UP000324853"/>
    </source>
</evidence>
<name>A0A5S4WY41_9BRAD</name>
<dbReference type="RefSeq" id="WP_148750221.1">
    <property type="nucleotide sequence ID" value="NZ_VSSR01000013.1"/>
</dbReference>
<organism evidence="1 2">
    <name type="scientific">Bradyrhizobium cytisi</name>
    <dbReference type="NCBI Taxonomy" id="515489"/>
    <lineage>
        <taxon>Bacteria</taxon>
        <taxon>Pseudomonadati</taxon>
        <taxon>Pseudomonadota</taxon>
        <taxon>Alphaproteobacteria</taxon>
        <taxon>Hyphomicrobiales</taxon>
        <taxon>Nitrobacteraceae</taxon>
        <taxon>Bradyrhizobium</taxon>
    </lineage>
</organism>
<dbReference type="OrthoDB" id="9806951at2"/>
<gene>
    <name evidence="1" type="ORF">FXB38_07450</name>
</gene>
<comment type="caution">
    <text evidence="1">The sequence shown here is derived from an EMBL/GenBank/DDBJ whole genome shotgun (WGS) entry which is preliminary data.</text>
</comment>
<protein>
    <submittedName>
        <fullName evidence="1">Uncharacterized protein</fullName>
    </submittedName>
</protein>